<reference evidence="2" key="1">
    <citation type="journal article" date="2012" name="Proc. Natl. Acad. Sci. U.S.A.">
        <title>Antigenic diversity is generated by distinct evolutionary mechanisms in African trypanosome species.</title>
        <authorList>
            <person name="Jackson A.P."/>
            <person name="Berry A."/>
            <person name="Aslett M."/>
            <person name="Allison H.C."/>
            <person name="Burton P."/>
            <person name="Vavrova-Anderson J."/>
            <person name="Brown R."/>
            <person name="Browne H."/>
            <person name="Corton N."/>
            <person name="Hauser H."/>
            <person name="Gamble J."/>
            <person name="Gilderthorp R."/>
            <person name="Marcello L."/>
            <person name="McQuillan J."/>
            <person name="Otto T.D."/>
            <person name="Quail M.A."/>
            <person name="Sanders M.J."/>
            <person name="van Tonder A."/>
            <person name="Ginger M.L."/>
            <person name="Field M.C."/>
            <person name="Barry J.D."/>
            <person name="Hertz-Fowler C."/>
            <person name="Berriman M."/>
        </authorList>
    </citation>
    <scope>NUCLEOTIDE SEQUENCE</scope>
    <source>
        <strain evidence="2">Y486</strain>
    </source>
</reference>
<dbReference type="EMBL" id="HE573026">
    <property type="protein sequence ID" value="CCC51188.1"/>
    <property type="molecule type" value="Genomic_DNA"/>
</dbReference>
<keyword evidence="1" id="KW-0812">Transmembrane</keyword>
<evidence type="ECO:0000313" key="2">
    <source>
        <dbReference type="EMBL" id="CCC51188.1"/>
    </source>
</evidence>
<feature type="transmembrane region" description="Helical" evidence="1">
    <location>
        <begin position="69"/>
        <end position="94"/>
    </location>
</feature>
<sequence length="151" mass="17174">MHVSKGVWSERGMYSKSVEIQSTAMAALFVTIHQMIQNSVFFLFFLSFPAATTTATQKIKKIPYAPLPGIMHVMFASHHFCFVLLCFVCSYLYFICPYITHPTRPGPAPPHTQPQPQPQPQLQLPSYLFLTFISIKTFHYTSSLLLRVGDE</sequence>
<evidence type="ECO:0000256" key="1">
    <source>
        <dbReference type="SAM" id="Phobius"/>
    </source>
</evidence>
<name>G0U5N7_TRYVY</name>
<keyword evidence="1" id="KW-0472">Membrane</keyword>
<protein>
    <submittedName>
        <fullName evidence="2">Uncharacterized protein</fullName>
    </submittedName>
</protein>
<dbReference type="AlphaFoldDB" id="G0U5N7"/>
<accession>G0U5N7</accession>
<proteinExistence type="predicted"/>
<organism evidence="2">
    <name type="scientific">Trypanosoma vivax (strain Y486)</name>
    <dbReference type="NCBI Taxonomy" id="1055687"/>
    <lineage>
        <taxon>Eukaryota</taxon>
        <taxon>Discoba</taxon>
        <taxon>Euglenozoa</taxon>
        <taxon>Kinetoplastea</taxon>
        <taxon>Metakinetoplastina</taxon>
        <taxon>Trypanosomatida</taxon>
        <taxon>Trypanosomatidae</taxon>
        <taxon>Trypanosoma</taxon>
        <taxon>Duttonella</taxon>
    </lineage>
</organism>
<keyword evidence="1" id="KW-1133">Transmembrane helix</keyword>
<gene>
    <name evidence="2" type="ORF">TVY486_1002410</name>
</gene>